<proteinExistence type="predicted"/>
<sequence length="140" mass="15222">MASPAALAGDGSASPSSAYIVAFEEALKGMGLEEVRCPDDLQATELICGRRKDDVQVGAPLHAAPPEACFTSLSTLWLPSPISMWRSSCWVGGCGKASIVVTERRRYKVEGTTGENQHAKATALFKKTIWYSKEDREYPR</sequence>
<dbReference type="Gramene" id="OGLUM08G20970.1">
    <property type="protein sequence ID" value="OGLUM08G20970.1"/>
    <property type="gene ID" value="OGLUM08G20970"/>
</dbReference>
<accession>A0A0E0AXD4</accession>
<dbReference type="EnsemblPlants" id="OGLUM08G20970.1">
    <property type="protein sequence ID" value="OGLUM08G20970.1"/>
    <property type="gene ID" value="OGLUM08G20970"/>
</dbReference>
<name>A0A0E0AXD4_9ORYZ</name>
<organism evidence="1">
    <name type="scientific">Oryza glumipatula</name>
    <dbReference type="NCBI Taxonomy" id="40148"/>
    <lineage>
        <taxon>Eukaryota</taxon>
        <taxon>Viridiplantae</taxon>
        <taxon>Streptophyta</taxon>
        <taxon>Embryophyta</taxon>
        <taxon>Tracheophyta</taxon>
        <taxon>Spermatophyta</taxon>
        <taxon>Magnoliopsida</taxon>
        <taxon>Liliopsida</taxon>
        <taxon>Poales</taxon>
        <taxon>Poaceae</taxon>
        <taxon>BOP clade</taxon>
        <taxon>Oryzoideae</taxon>
        <taxon>Oryzeae</taxon>
        <taxon>Oryzinae</taxon>
        <taxon>Oryza</taxon>
    </lineage>
</organism>
<evidence type="ECO:0000313" key="1">
    <source>
        <dbReference type="EnsemblPlants" id="OGLUM08G20970.1"/>
    </source>
</evidence>
<keyword evidence="2" id="KW-1185">Reference proteome</keyword>
<dbReference type="HOGENOM" id="CLU_1952172_0_0_1"/>
<protein>
    <submittedName>
        <fullName evidence="1">Uncharacterized protein</fullName>
    </submittedName>
</protein>
<dbReference type="AlphaFoldDB" id="A0A0E0AXD4"/>
<reference evidence="1" key="2">
    <citation type="submission" date="2018-05" db="EMBL/GenBank/DDBJ databases">
        <title>OgluRS3 (Oryza glumaepatula Reference Sequence Version 3).</title>
        <authorList>
            <person name="Zhang J."/>
            <person name="Kudrna D."/>
            <person name="Lee S."/>
            <person name="Talag J."/>
            <person name="Welchert J."/>
            <person name="Wing R.A."/>
        </authorList>
    </citation>
    <scope>NUCLEOTIDE SEQUENCE [LARGE SCALE GENOMIC DNA]</scope>
</reference>
<reference evidence="1" key="1">
    <citation type="submission" date="2015-04" db="UniProtKB">
        <authorList>
            <consortium name="EnsemblPlants"/>
        </authorList>
    </citation>
    <scope>IDENTIFICATION</scope>
</reference>
<evidence type="ECO:0000313" key="2">
    <source>
        <dbReference type="Proteomes" id="UP000026961"/>
    </source>
</evidence>
<dbReference type="Proteomes" id="UP000026961">
    <property type="component" value="Chromosome 8"/>
</dbReference>